<comment type="caution">
    <text evidence="1">The sequence shown here is derived from an EMBL/GenBank/DDBJ whole genome shotgun (WGS) entry which is preliminary data.</text>
</comment>
<dbReference type="EMBL" id="CABMJJ010000007">
    <property type="protein sequence ID" value="VVC03190.1"/>
    <property type="molecule type" value="Genomic_DNA"/>
</dbReference>
<dbReference type="AlphaFoldDB" id="A0A5E4LMC2"/>
<dbReference type="InterPro" id="IPR011659">
    <property type="entry name" value="WD40"/>
</dbReference>
<dbReference type="Proteomes" id="UP000789941">
    <property type="component" value="Unassembled WGS sequence"/>
</dbReference>
<accession>A0A5E4LMC2</accession>
<dbReference type="InterPro" id="IPR023296">
    <property type="entry name" value="Glyco_hydro_beta-prop_sf"/>
</dbReference>
<sequence length="311" mass="35063">MKLYFLLSLILLFYGCTSPATKDRLDAIPSDAIKMTPQTDIYPPILHSSDWNEPIPLSSAINTPGGEDSPFITPDGNTLYFFFTPDVRIPVEKQVADGVTGIYVSKKVNGTWTKSERVVLQDSGKLALDGCEFVQDTTMWFCSAREGYTGINWFTAEMNKNGIWQNWKYAGDQFKPSYEVGELHINTGGDELYFHSSRAGGKGGLDLWVTKKSNGQWAEPENVLVVNTLDNEGWPFLSQDGNELWFLRFYQGSPAIFRSTKINGSWAEPELIISQFAGEPSLDNHGNLYFVHHFYNNNTMIEADIYVAYKK</sequence>
<organism evidence="1 2">
    <name type="scientific">Candidatus Bilamarchaeum dharawalense</name>
    <dbReference type="NCBI Taxonomy" id="2885759"/>
    <lineage>
        <taxon>Archaea</taxon>
        <taxon>Candidatus Micrarchaeota</taxon>
        <taxon>Candidatus Micrarchaeia</taxon>
        <taxon>Candidatus Anstonellales</taxon>
        <taxon>Candidatus Bilamarchaeaceae</taxon>
        <taxon>Candidatus Bilamarchaeum</taxon>
    </lineage>
</organism>
<dbReference type="Pfam" id="PF07676">
    <property type="entry name" value="PD40"/>
    <property type="match status" value="2"/>
</dbReference>
<dbReference type="Gene3D" id="2.115.10.20">
    <property type="entry name" value="Glycosyl hydrolase domain, family 43"/>
    <property type="match status" value="1"/>
</dbReference>
<proteinExistence type="predicted"/>
<name>A0A5E4LMC2_9ARCH</name>
<protein>
    <submittedName>
        <fullName evidence="1">WD40-like Beta Propeller Repeat protein</fullName>
    </submittedName>
</protein>
<evidence type="ECO:0000313" key="1">
    <source>
        <dbReference type="EMBL" id="VVC03190.1"/>
    </source>
</evidence>
<dbReference type="PROSITE" id="PS51257">
    <property type="entry name" value="PROKAR_LIPOPROTEIN"/>
    <property type="match status" value="1"/>
</dbReference>
<gene>
    <name evidence="1" type="ORF">LFW2832_00220</name>
</gene>
<evidence type="ECO:0000313" key="2">
    <source>
        <dbReference type="Proteomes" id="UP000789941"/>
    </source>
</evidence>
<dbReference type="SUPFAM" id="SSF82171">
    <property type="entry name" value="DPP6 N-terminal domain-like"/>
    <property type="match status" value="1"/>
</dbReference>
<reference evidence="1 2" key="1">
    <citation type="submission" date="2019-08" db="EMBL/GenBank/DDBJ databases">
        <authorList>
            <person name="Vazquez-Campos X."/>
        </authorList>
    </citation>
    <scope>NUCLEOTIDE SEQUENCE [LARGE SCALE GENOMIC DNA]</scope>
    <source>
        <strain evidence="1">LFW-283_2</strain>
    </source>
</reference>